<evidence type="ECO:0000313" key="2">
    <source>
        <dbReference type="EMBL" id="QJA73546.1"/>
    </source>
</evidence>
<gene>
    <name evidence="2" type="ORF">MM415A02324_0002</name>
    <name evidence="1" type="ORF">MM415B01819_0006</name>
</gene>
<accession>A0A6M3JU90</accession>
<protein>
    <submittedName>
        <fullName evidence="2">Uncharacterized protein</fullName>
    </submittedName>
</protein>
<dbReference type="AlphaFoldDB" id="A0A6M3JU90"/>
<sequence length="129" mass="13329">MKDIYFVTELTGAGGEIRYIPVPSRGNVLSVRVASDLQMDAAGTLTFSRGATTVNLVTVPAGNIAAGTILDGVPDTTSKGLIFDPSDTTAANKVIKMTDDATFLGGAATITVLIKYDDSAYVVQPASEA</sequence>
<name>A0A6M3JU90_9ZZZZ</name>
<dbReference type="EMBL" id="MT142035">
    <property type="protein sequence ID" value="QJA73546.1"/>
    <property type="molecule type" value="Genomic_DNA"/>
</dbReference>
<reference evidence="2" key="1">
    <citation type="submission" date="2020-03" db="EMBL/GenBank/DDBJ databases">
        <title>The deep terrestrial virosphere.</title>
        <authorList>
            <person name="Holmfeldt K."/>
            <person name="Nilsson E."/>
            <person name="Simone D."/>
            <person name="Lopez-Fernandez M."/>
            <person name="Wu X."/>
            <person name="de Brujin I."/>
            <person name="Lundin D."/>
            <person name="Andersson A."/>
            <person name="Bertilsson S."/>
            <person name="Dopson M."/>
        </authorList>
    </citation>
    <scope>NUCLEOTIDE SEQUENCE</scope>
    <source>
        <strain evidence="2">MM415A02324</strain>
        <strain evidence="1">MM415B01819</strain>
    </source>
</reference>
<proteinExistence type="predicted"/>
<organism evidence="2">
    <name type="scientific">viral metagenome</name>
    <dbReference type="NCBI Taxonomy" id="1070528"/>
    <lineage>
        <taxon>unclassified sequences</taxon>
        <taxon>metagenomes</taxon>
        <taxon>organismal metagenomes</taxon>
    </lineage>
</organism>
<dbReference type="EMBL" id="MT141229">
    <property type="protein sequence ID" value="QJA56607.1"/>
    <property type="molecule type" value="Genomic_DNA"/>
</dbReference>
<evidence type="ECO:0000313" key="1">
    <source>
        <dbReference type="EMBL" id="QJA56607.1"/>
    </source>
</evidence>